<evidence type="ECO:0000313" key="1">
    <source>
        <dbReference type="EMBL" id="WGZ89401.1"/>
    </source>
</evidence>
<dbReference type="Proteomes" id="UP001300672">
    <property type="component" value="Chromosome"/>
</dbReference>
<protein>
    <submittedName>
        <fullName evidence="1">Uncharacterized protein</fullName>
    </submittedName>
</protein>
<gene>
    <name evidence="1" type="ORF">QJT80_07735</name>
</gene>
<name>A0AA95KD93_9GAMM</name>
<sequence>MKQLTSFNDAPILLQPKQPARAELAQLQTQLNQANSSFKVASGLKASQSNACRSRH</sequence>
<dbReference type="AlphaFoldDB" id="A0AA95KD93"/>
<proteinExistence type="predicted"/>
<organism evidence="1">
    <name type="scientific">Candidatus Thiocaldithrix dubininis</name>
    <dbReference type="NCBI Taxonomy" id="3080823"/>
    <lineage>
        <taxon>Bacteria</taxon>
        <taxon>Pseudomonadati</taxon>
        <taxon>Pseudomonadota</taxon>
        <taxon>Gammaproteobacteria</taxon>
        <taxon>Thiotrichales</taxon>
        <taxon>Thiotrichaceae</taxon>
        <taxon>Candidatus Thiocaldithrix</taxon>
    </lineage>
</organism>
<reference evidence="1" key="1">
    <citation type="journal article" date="2023" name="Int. J. Mol. Sci.">
        <title>Metagenomics Revealed a New Genus 'Candidatus Thiocaldithrix dubininis' gen. nov., sp. nov. and a New Species 'Candidatus Thiothrix putei' sp. nov. in the Family Thiotrichaceae, Some Members of Which Have Traits of Both Na+- and H+-Motive Energetics.</title>
        <authorList>
            <person name="Ravin N.V."/>
            <person name="Muntyan M.S."/>
            <person name="Smolyakov D.D."/>
            <person name="Rudenko T.S."/>
            <person name="Beletsky A.V."/>
            <person name="Mardanov A.V."/>
            <person name="Grabovich M.Y."/>
        </authorList>
    </citation>
    <scope>NUCLEOTIDE SEQUENCE</scope>
    <source>
        <strain evidence="1">GKL-01</strain>
    </source>
</reference>
<dbReference type="EMBL" id="CP124755">
    <property type="protein sequence ID" value="WGZ89401.1"/>
    <property type="molecule type" value="Genomic_DNA"/>
</dbReference>
<dbReference type="KEGG" id="tdu:QJT80_07735"/>
<reference evidence="1" key="2">
    <citation type="submission" date="2023-04" db="EMBL/GenBank/DDBJ databases">
        <authorList>
            <person name="Beletskiy A.V."/>
            <person name="Mardanov A.V."/>
            <person name="Ravin N.V."/>
        </authorList>
    </citation>
    <scope>NUCLEOTIDE SEQUENCE</scope>
    <source>
        <strain evidence="1">GKL-01</strain>
    </source>
</reference>
<accession>A0AA95KD93</accession>